<gene>
    <name evidence="6" type="ORF">SAMN04488059_10646</name>
    <name evidence="5" type="ORF">WH91_12450</name>
</gene>
<dbReference type="EMBL" id="FOMB01000006">
    <property type="protein sequence ID" value="SFC50718.1"/>
    <property type="molecule type" value="Genomic_DNA"/>
</dbReference>
<dbReference type="PATRIC" id="fig|728005.3.peg.649"/>
<dbReference type="GO" id="GO:0006508">
    <property type="term" value="P:proteolysis"/>
    <property type="evidence" value="ECO:0007669"/>
    <property type="project" value="UniProtKB-KW"/>
</dbReference>
<reference evidence="5 7" key="1">
    <citation type="submission" date="2015-03" db="EMBL/GenBank/DDBJ databases">
        <authorList>
            <person name="Lepp D."/>
            <person name="Hassan Y.I."/>
            <person name="Li X.-Z."/>
            <person name="Zhou T."/>
        </authorList>
    </citation>
    <scope>NUCLEOTIDE SEQUENCE [LARGE SCALE GENOMIC DNA]</scope>
    <source>
        <strain evidence="5 7">Cr7-05</strain>
    </source>
</reference>
<evidence type="ECO:0000313" key="7">
    <source>
        <dbReference type="Proteomes" id="UP000033519"/>
    </source>
</evidence>
<keyword evidence="7" id="KW-1185">Reference proteome</keyword>
<dbReference type="Proteomes" id="UP000182258">
    <property type="component" value="Unassembled WGS sequence"/>
</dbReference>
<evidence type="ECO:0000313" key="6">
    <source>
        <dbReference type="EMBL" id="SFC50718.1"/>
    </source>
</evidence>
<keyword evidence="3" id="KW-0378">Hydrolase</keyword>
<dbReference type="Pfam" id="PF01546">
    <property type="entry name" value="Peptidase_M20"/>
    <property type="match status" value="1"/>
</dbReference>
<dbReference type="EMBL" id="LAPV01000129">
    <property type="protein sequence ID" value="KKC32637.1"/>
    <property type="molecule type" value="Genomic_DNA"/>
</dbReference>
<dbReference type="PANTHER" id="PTHR43270">
    <property type="entry name" value="BETA-ALA-HIS DIPEPTIDASE"/>
    <property type="match status" value="1"/>
</dbReference>
<dbReference type="InterPro" id="IPR002933">
    <property type="entry name" value="Peptidase_M20"/>
</dbReference>
<dbReference type="GO" id="GO:0008233">
    <property type="term" value="F:peptidase activity"/>
    <property type="evidence" value="ECO:0007669"/>
    <property type="project" value="UniProtKB-KW"/>
</dbReference>
<dbReference type="Proteomes" id="UP000033519">
    <property type="component" value="Unassembled WGS sequence"/>
</dbReference>
<evidence type="ECO:0000256" key="2">
    <source>
        <dbReference type="ARBA" id="ARBA00022723"/>
    </source>
</evidence>
<name>A0A0F5PVC2_9HYPH</name>
<dbReference type="OrthoDB" id="9761532at2"/>
<dbReference type="STRING" id="728005.SAMN04488059_10646"/>
<keyword evidence="2" id="KW-0479">Metal-binding</keyword>
<dbReference type="RefSeq" id="WP_046171330.1">
    <property type="nucleotide sequence ID" value="NZ_FOMB01000006.1"/>
</dbReference>
<dbReference type="Gene3D" id="3.30.70.360">
    <property type="match status" value="1"/>
</dbReference>
<organism evidence="6 8">
    <name type="scientific">Devosia psychrophila</name>
    <dbReference type="NCBI Taxonomy" id="728005"/>
    <lineage>
        <taxon>Bacteria</taxon>
        <taxon>Pseudomonadati</taxon>
        <taxon>Pseudomonadota</taxon>
        <taxon>Alphaproteobacteria</taxon>
        <taxon>Hyphomicrobiales</taxon>
        <taxon>Devosiaceae</taxon>
        <taxon>Devosia</taxon>
    </lineage>
</organism>
<dbReference type="GO" id="GO:0046872">
    <property type="term" value="F:metal ion binding"/>
    <property type="evidence" value="ECO:0007669"/>
    <property type="project" value="UniProtKB-KW"/>
</dbReference>
<dbReference type="PANTHER" id="PTHR43270:SF12">
    <property type="entry name" value="SUCCINYL-DIAMINOPIMELATE DESUCCINYLASE"/>
    <property type="match status" value="1"/>
</dbReference>
<proteinExistence type="predicted"/>
<dbReference type="SUPFAM" id="SSF53187">
    <property type="entry name" value="Zn-dependent exopeptidases"/>
    <property type="match status" value="1"/>
</dbReference>
<protein>
    <submittedName>
        <fullName evidence="6">Acetylornithine deacetylase/Succinyl-diaminopimelate desuccinylase</fullName>
    </submittedName>
</protein>
<accession>A0A0F5PVC2</accession>
<dbReference type="InterPro" id="IPR051458">
    <property type="entry name" value="Cyt/Met_Dipeptidase"/>
</dbReference>
<dbReference type="Pfam" id="PF07687">
    <property type="entry name" value="M20_dimer"/>
    <property type="match status" value="1"/>
</dbReference>
<reference evidence="6 8" key="2">
    <citation type="submission" date="2016-10" db="EMBL/GenBank/DDBJ databases">
        <authorList>
            <person name="de Groot N.N."/>
        </authorList>
    </citation>
    <scope>NUCLEOTIDE SEQUENCE [LARGE SCALE GENOMIC DNA]</scope>
    <source>
        <strain evidence="6 8">CGMCC 1.10210</strain>
    </source>
</reference>
<evidence type="ECO:0000256" key="3">
    <source>
        <dbReference type="ARBA" id="ARBA00022801"/>
    </source>
</evidence>
<feature type="domain" description="Peptidase M20 dimerisation" evidence="4">
    <location>
        <begin position="207"/>
        <end position="363"/>
    </location>
</feature>
<sequence>MTEIASQIDAVLASVDARLDQSLERLYELLRIKSISTDPTYAAECQRAADWIVAELQALGFDAAARPTPGHPVVVAHGPDRAGPHVLFYAHYDVQPVDPIELWHSDPFDPQIKTDDKGRKIIVARGASDDKGQMLTFIEACRAWQSVTGSLPIKVSFMLEGEEESGGKNLPPFMEANRAELAAADIALVCDTDMWDRETPSITTMLRGLVAEEITITCADKDLHSGMFGNAARNPNQLLAEIIASLRAPDGSVTLPGFYDDVAEISPALKAQWAGLGFDEAEFLGEAGLSVPAGEQSRSVLEMLWARPTCEINGMIGGYTGDGFKTVIPAKASAKISFRLVSGMQPDKIRAAFRKHVEALIPADCSVTFHPHGGSPAITVPDDGVHLRQALSGLSAEWGRPAVITGSGGSIPVAGDFKRILGLDTLLIGFAQLDDQIHSPNEKYDLASYHRGIRSWVRVLAALAA</sequence>
<evidence type="ECO:0000313" key="5">
    <source>
        <dbReference type="EMBL" id="KKC32637.1"/>
    </source>
</evidence>
<dbReference type="AlphaFoldDB" id="A0A0F5PVC2"/>
<dbReference type="Gene3D" id="3.40.630.10">
    <property type="entry name" value="Zn peptidases"/>
    <property type="match status" value="1"/>
</dbReference>
<dbReference type="NCBIfam" id="NF006579">
    <property type="entry name" value="PRK09104.1"/>
    <property type="match status" value="1"/>
</dbReference>
<evidence type="ECO:0000259" key="4">
    <source>
        <dbReference type="Pfam" id="PF07687"/>
    </source>
</evidence>
<dbReference type="InterPro" id="IPR011650">
    <property type="entry name" value="Peptidase_M20_dimer"/>
</dbReference>
<evidence type="ECO:0000256" key="1">
    <source>
        <dbReference type="ARBA" id="ARBA00022670"/>
    </source>
</evidence>
<keyword evidence="1" id="KW-0645">Protease</keyword>
<evidence type="ECO:0000313" key="8">
    <source>
        <dbReference type="Proteomes" id="UP000182258"/>
    </source>
</evidence>